<dbReference type="EMBL" id="BGPR01091086">
    <property type="protein sequence ID" value="GBM21913.1"/>
    <property type="molecule type" value="Genomic_DNA"/>
</dbReference>
<proteinExistence type="predicted"/>
<protein>
    <submittedName>
        <fullName evidence="4">Uncharacterized protein</fullName>
    </submittedName>
</protein>
<keyword evidence="5" id="KW-1185">Reference proteome</keyword>
<dbReference type="EMBL" id="BGPR01091075">
    <property type="protein sequence ID" value="GBM21874.1"/>
    <property type="molecule type" value="Genomic_DNA"/>
</dbReference>
<dbReference type="AlphaFoldDB" id="A0A4Y2DYT6"/>
<organism evidence="4 5">
    <name type="scientific">Araneus ventricosus</name>
    <name type="common">Orbweaver spider</name>
    <name type="synonym">Epeira ventricosa</name>
    <dbReference type="NCBI Taxonomy" id="182803"/>
    <lineage>
        <taxon>Eukaryota</taxon>
        <taxon>Metazoa</taxon>
        <taxon>Ecdysozoa</taxon>
        <taxon>Arthropoda</taxon>
        <taxon>Chelicerata</taxon>
        <taxon>Arachnida</taxon>
        <taxon>Araneae</taxon>
        <taxon>Araneomorphae</taxon>
        <taxon>Entelegynae</taxon>
        <taxon>Araneoidea</taxon>
        <taxon>Araneidae</taxon>
        <taxon>Araneus</taxon>
    </lineage>
</organism>
<accession>A0A4Y2DYT6</accession>
<reference evidence="4 5" key="1">
    <citation type="journal article" date="2019" name="Sci. Rep.">
        <title>Orb-weaving spider Araneus ventricosus genome elucidates the spidroin gene catalogue.</title>
        <authorList>
            <person name="Kono N."/>
            <person name="Nakamura H."/>
            <person name="Ohtoshi R."/>
            <person name="Moran D.A.P."/>
            <person name="Shinohara A."/>
            <person name="Yoshida Y."/>
            <person name="Fujiwara M."/>
            <person name="Mori M."/>
            <person name="Tomita M."/>
            <person name="Arakawa K."/>
        </authorList>
    </citation>
    <scope>NUCLEOTIDE SEQUENCE [LARGE SCALE GENOMIC DNA]</scope>
</reference>
<evidence type="ECO:0000313" key="4">
    <source>
        <dbReference type="EMBL" id="GBM21921.1"/>
    </source>
</evidence>
<gene>
    <name evidence="2" type="ORF">AVEN_114374_1</name>
    <name evidence="3" type="ORF">AVEN_171217_1</name>
    <name evidence="1" type="ORF">AVEN_20782_1</name>
    <name evidence="4" type="ORF">AVEN_221720_1</name>
</gene>
<dbReference type="Proteomes" id="UP000499080">
    <property type="component" value="Unassembled WGS sequence"/>
</dbReference>
<evidence type="ECO:0000313" key="1">
    <source>
        <dbReference type="EMBL" id="GBM21874.1"/>
    </source>
</evidence>
<dbReference type="EMBL" id="BGPR01091083">
    <property type="protein sequence ID" value="GBM21903.1"/>
    <property type="molecule type" value="Genomic_DNA"/>
</dbReference>
<evidence type="ECO:0000313" key="2">
    <source>
        <dbReference type="EMBL" id="GBM21903.1"/>
    </source>
</evidence>
<sequence length="157" mass="17372">MKQQKALLQVVFKSAPVVHAARWYIQVRATGGSRRLMGHLRASHRCEDNLVCILEFFHLTDCIQNFIRIYNLGDNQKTGSTPPCCSIRVPLNDSHCNSSSTKAGGLVSITGRGPTSPLGGTYYHWREDPSPPITIPRGSEFPLTYPATAHIRVLAVE</sequence>
<evidence type="ECO:0000313" key="3">
    <source>
        <dbReference type="EMBL" id="GBM21913.1"/>
    </source>
</evidence>
<evidence type="ECO:0000313" key="5">
    <source>
        <dbReference type="Proteomes" id="UP000499080"/>
    </source>
</evidence>
<name>A0A4Y2DYT6_ARAVE</name>
<comment type="caution">
    <text evidence="4">The sequence shown here is derived from an EMBL/GenBank/DDBJ whole genome shotgun (WGS) entry which is preliminary data.</text>
</comment>
<dbReference type="EMBL" id="BGPR01091089">
    <property type="protein sequence ID" value="GBM21921.1"/>
    <property type="molecule type" value="Genomic_DNA"/>
</dbReference>